<protein>
    <submittedName>
        <fullName evidence="3">(salmon louse) hypothetical protein</fullName>
    </submittedName>
</protein>
<gene>
    <name evidence="3" type="ORF">LSAA_8594</name>
</gene>
<dbReference type="GO" id="GO:0005576">
    <property type="term" value="C:extracellular region"/>
    <property type="evidence" value="ECO:0007669"/>
    <property type="project" value="InterPro"/>
</dbReference>
<dbReference type="PANTHER" id="PTHR22933">
    <property type="entry name" value="FI18007P1-RELATED"/>
    <property type="match status" value="1"/>
</dbReference>
<evidence type="ECO:0000256" key="1">
    <source>
        <dbReference type="SAM" id="MobiDB-lite"/>
    </source>
</evidence>
<evidence type="ECO:0000313" key="4">
    <source>
        <dbReference type="Proteomes" id="UP000675881"/>
    </source>
</evidence>
<sequence length="296" mass="32036">MNKFVAFIVLGSLLTQTVLSDGVHRGGRRTSSRRGREEASSSYGAPFQAENSYEAPPPSGYGAGTSQPTYDNSQPTYDNSQPSYDGELDTAANTAEGDALSMLEKSVPGIPGEDYPIFAEVPESGFDCEGQVDGGYYADPEAQCQVFHICTADGAGSLAKYSFLCPNGTIFNQNYFICDWWFNFDCAEAEGLYSKNDEIAAEREALAAEAASSDYGSPADASYSAGSADAPLSGYGFEANTVLDDLNSEEKMDEDSETKSPTDRPWLQPYVLPKHNIMSCSRNNHLHILLLFISRS</sequence>
<dbReference type="Gene3D" id="2.170.140.10">
    <property type="entry name" value="Chitin binding domain"/>
    <property type="match status" value="1"/>
</dbReference>
<dbReference type="Pfam" id="PF01607">
    <property type="entry name" value="CBM_14"/>
    <property type="match status" value="1"/>
</dbReference>
<name>A0A7R8CRY5_LEPSM</name>
<dbReference type="SMART" id="SM00494">
    <property type="entry name" value="ChtBD2"/>
    <property type="match status" value="1"/>
</dbReference>
<dbReference type="Proteomes" id="UP000675881">
    <property type="component" value="Chromosome 4"/>
</dbReference>
<dbReference type="PANTHER" id="PTHR22933:SF42">
    <property type="entry name" value="FI18455P1-RELATED"/>
    <property type="match status" value="1"/>
</dbReference>
<dbReference type="InterPro" id="IPR052976">
    <property type="entry name" value="Scoloptoxin-like"/>
</dbReference>
<accession>A0A7R8CRY5</accession>
<dbReference type="SUPFAM" id="SSF57625">
    <property type="entry name" value="Invertebrate chitin-binding proteins"/>
    <property type="match status" value="1"/>
</dbReference>
<dbReference type="InterPro" id="IPR036508">
    <property type="entry name" value="Chitin-bd_dom_sf"/>
</dbReference>
<reference evidence="3" key="1">
    <citation type="submission" date="2021-02" db="EMBL/GenBank/DDBJ databases">
        <authorList>
            <person name="Bekaert M."/>
        </authorList>
    </citation>
    <scope>NUCLEOTIDE SEQUENCE</scope>
    <source>
        <strain evidence="3">IoA-00</strain>
    </source>
</reference>
<dbReference type="GO" id="GO:0008061">
    <property type="term" value="F:chitin binding"/>
    <property type="evidence" value="ECO:0007669"/>
    <property type="project" value="InterPro"/>
</dbReference>
<feature type="signal peptide" evidence="2">
    <location>
        <begin position="1"/>
        <end position="20"/>
    </location>
</feature>
<dbReference type="AlphaFoldDB" id="A0A7R8CRY5"/>
<dbReference type="PROSITE" id="PS50940">
    <property type="entry name" value="CHIT_BIND_II"/>
    <property type="match status" value="1"/>
</dbReference>
<dbReference type="EMBL" id="HG994583">
    <property type="protein sequence ID" value="CAF2911688.1"/>
    <property type="molecule type" value="Genomic_DNA"/>
</dbReference>
<dbReference type="InterPro" id="IPR002557">
    <property type="entry name" value="Chitin-bd_dom"/>
</dbReference>
<keyword evidence="4" id="KW-1185">Reference proteome</keyword>
<evidence type="ECO:0000313" key="3">
    <source>
        <dbReference type="EMBL" id="CAF2911688.1"/>
    </source>
</evidence>
<feature type="compositionally biased region" description="Polar residues" evidence="1">
    <location>
        <begin position="64"/>
        <end position="83"/>
    </location>
</feature>
<organism evidence="3 4">
    <name type="scientific">Lepeophtheirus salmonis</name>
    <name type="common">Salmon louse</name>
    <name type="synonym">Caligus salmonis</name>
    <dbReference type="NCBI Taxonomy" id="72036"/>
    <lineage>
        <taxon>Eukaryota</taxon>
        <taxon>Metazoa</taxon>
        <taxon>Ecdysozoa</taxon>
        <taxon>Arthropoda</taxon>
        <taxon>Crustacea</taxon>
        <taxon>Multicrustacea</taxon>
        <taxon>Hexanauplia</taxon>
        <taxon>Copepoda</taxon>
        <taxon>Siphonostomatoida</taxon>
        <taxon>Caligidae</taxon>
        <taxon>Lepeophtheirus</taxon>
    </lineage>
</organism>
<proteinExistence type="predicted"/>
<evidence type="ECO:0000256" key="2">
    <source>
        <dbReference type="SAM" id="SignalP"/>
    </source>
</evidence>
<feature type="region of interest" description="Disordered" evidence="1">
    <location>
        <begin position="22"/>
        <end position="89"/>
    </location>
</feature>
<keyword evidence="2" id="KW-0732">Signal</keyword>
<feature type="chain" id="PRO_5043568526" evidence="2">
    <location>
        <begin position="21"/>
        <end position="296"/>
    </location>
</feature>
<dbReference type="OrthoDB" id="10052888at2759"/>